<reference evidence="2 3" key="1">
    <citation type="submission" date="2019-05" db="EMBL/GenBank/DDBJ databases">
        <title>Another draft genome of Portunus trituberculatus and its Hox gene families provides insights of decapod evolution.</title>
        <authorList>
            <person name="Jeong J.-H."/>
            <person name="Song I."/>
            <person name="Kim S."/>
            <person name="Choi T."/>
            <person name="Kim D."/>
            <person name="Ryu S."/>
            <person name="Kim W."/>
        </authorList>
    </citation>
    <scope>NUCLEOTIDE SEQUENCE [LARGE SCALE GENOMIC DNA]</scope>
    <source>
        <tissue evidence="2">Muscle</tissue>
    </source>
</reference>
<feature type="region of interest" description="Disordered" evidence="1">
    <location>
        <begin position="1"/>
        <end position="56"/>
    </location>
</feature>
<organism evidence="2 3">
    <name type="scientific">Portunus trituberculatus</name>
    <name type="common">Swimming crab</name>
    <name type="synonym">Neptunus trituberculatus</name>
    <dbReference type="NCBI Taxonomy" id="210409"/>
    <lineage>
        <taxon>Eukaryota</taxon>
        <taxon>Metazoa</taxon>
        <taxon>Ecdysozoa</taxon>
        <taxon>Arthropoda</taxon>
        <taxon>Crustacea</taxon>
        <taxon>Multicrustacea</taxon>
        <taxon>Malacostraca</taxon>
        <taxon>Eumalacostraca</taxon>
        <taxon>Eucarida</taxon>
        <taxon>Decapoda</taxon>
        <taxon>Pleocyemata</taxon>
        <taxon>Brachyura</taxon>
        <taxon>Eubrachyura</taxon>
        <taxon>Portunoidea</taxon>
        <taxon>Portunidae</taxon>
        <taxon>Portuninae</taxon>
        <taxon>Portunus</taxon>
    </lineage>
</organism>
<comment type="caution">
    <text evidence="2">The sequence shown here is derived from an EMBL/GenBank/DDBJ whole genome shotgun (WGS) entry which is preliminary data.</text>
</comment>
<accession>A0A5B7DV60</accession>
<name>A0A5B7DV60_PORTR</name>
<feature type="compositionally biased region" description="Pro residues" evidence="1">
    <location>
        <begin position="14"/>
        <end position="36"/>
    </location>
</feature>
<keyword evidence="3" id="KW-1185">Reference proteome</keyword>
<evidence type="ECO:0000313" key="2">
    <source>
        <dbReference type="EMBL" id="MPC24843.1"/>
    </source>
</evidence>
<protein>
    <submittedName>
        <fullName evidence="2">Uncharacterized protein</fullName>
    </submittedName>
</protein>
<dbReference type="Proteomes" id="UP000324222">
    <property type="component" value="Unassembled WGS sequence"/>
</dbReference>
<evidence type="ECO:0000256" key="1">
    <source>
        <dbReference type="SAM" id="MobiDB-lite"/>
    </source>
</evidence>
<dbReference type="AlphaFoldDB" id="A0A5B7DV60"/>
<sequence>MDISIALRSALPRPSGPDQPTPTSLPRPAHHQPPQPTCSHQPFPEQPAPTSQSPALPLLRLPYRVPNMPPATTQYHLPISFTIPRPVFPPDNPASLTHAPVTASTLTHTLGKVHLC</sequence>
<proteinExistence type="predicted"/>
<evidence type="ECO:0000313" key="3">
    <source>
        <dbReference type="Proteomes" id="UP000324222"/>
    </source>
</evidence>
<dbReference type="EMBL" id="VSRR010001382">
    <property type="protein sequence ID" value="MPC24843.1"/>
    <property type="molecule type" value="Genomic_DNA"/>
</dbReference>
<gene>
    <name evidence="2" type="ORF">E2C01_017937</name>
</gene>